<dbReference type="EMBL" id="MJUW02000116">
    <property type="protein sequence ID" value="OQD44781.1"/>
    <property type="molecule type" value="Genomic_DNA"/>
</dbReference>
<dbReference type="RefSeq" id="WP_070068027.1">
    <property type="nucleotide sequence ID" value="NZ_MJUW02000116.1"/>
</dbReference>
<feature type="region of interest" description="Disordered" evidence="2">
    <location>
        <begin position="81"/>
        <end position="102"/>
    </location>
</feature>
<evidence type="ECO:0000313" key="4">
    <source>
        <dbReference type="Proteomes" id="UP000242219"/>
    </source>
</evidence>
<protein>
    <recommendedName>
        <fullName evidence="5">Porin</fullName>
    </recommendedName>
</protein>
<feature type="coiled-coil region" evidence="1">
    <location>
        <begin position="28"/>
        <end position="76"/>
    </location>
</feature>
<organism evidence="3 4">
    <name type="scientific">Candidatus Brocadia sapporoensis</name>
    <dbReference type="NCBI Taxonomy" id="392547"/>
    <lineage>
        <taxon>Bacteria</taxon>
        <taxon>Pseudomonadati</taxon>
        <taxon>Planctomycetota</taxon>
        <taxon>Candidatus Brocadiia</taxon>
        <taxon>Candidatus Brocadiales</taxon>
        <taxon>Candidatus Brocadiaceae</taxon>
        <taxon>Candidatus Brocadia</taxon>
    </lineage>
</organism>
<gene>
    <name evidence="3" type="ORF">BIY37_11770</name>
</gene>
<name>A0A1V6LXA8_9BACT</name>
<keyword evidence="4" id="KW-1185">Reference proteome</keyword>
<dbReference type="SUPFAM" id="SSF56935">
    <property type="entry name" value="Porins"/>
    <property type="match status" value="1"/>
</dbReference>
<sequence>MRYASLLAIGFLFVFVFIADSFAQSSETEALKGKVEMLENELKEIKDLLKLQIQKDAQKEKEIASLKEEVQKKEIKVAVEETPAQTTTAKRSADTEGERESTYLTKPGAELAEHKLAPQFGGIYSKPFLRRFGRNTYLGGYMDFQYRASEDSKGNQGFDQTRFIPFIYSDISDRVKLASEIEFEHGGYGGGRNGEVILEFGTIDFLINDWINWRGGFVLTPLGKYNLVHDSPLQDFTDRPLVDQLIIPTTLTDAGMGFFGSCYPTELSKLDYEIYVTNGAFRGLDANGTARFGEVNGLRSSKGGYQFDNYNKSPGFVGRVQFSPFIGLEFGGSAYTCRYDEENENQLTLSAFDFAYQKGAFELVGEGGYAFIETNKMAKDAGITDDMWGYYVEARYHFMPSILKSWSPRIFTDNSTFTGALRWEQVQTAGRDDNFESVHWLRNRITPCLNYRYTEDTVFKLDYQINMEEKDMADIANNAFLFSVATYF</sequence>
<dbReference type="Proteomes" id="UP000242219">
    <property type="component" value="Unassembled WGS sequence"/>
</dbReference>
<dbReference type="AlphaFoldDB" id="A0A1V6LXA8"/>
<accession>A0A1V6LXA8</accession>
<reference evidence="3 4" key="1">
    <citation type="journal article" date="2016" name="Genome Announc.">
        <title>Draft Genome Sequence of the Anaerobic Ammonium-Oxidizing Bacterium 'Candidatus Brocadia sp. 40'.</title>
        <authorList>
            <person name="Ali M."/>
            <person name="Haroon M.F."/>
            <person name="Narita Y."/>
            <person name="Zhang L."/>
            <person name="Rangel Shaw D."/>
            <person name="Okabe S."/>
            <person name="Saikaly P.E."/>
        </authorList>
    </citation>
    <scope>NUCLEOTIDE SEQUENCE [LARGE SCALE GENOMIC DNA]</scope>
    <source>
        <strain evidence="3 4">40</strain>
    </source>
</reference>
<proteinExistence type="predicted"/>
<comment type="caution">
    <text evidence="3">The sequence shown here is derived from an EMBL/GenBank/DDBJ whole genome shotgun (WGS) entry which is preliminary data.</text>
</comment>
<evidence type="ECO:0000313" key="3">
    <source>
        <dbReference type="EMBL" id="OQD44781.1"/>
    </source>
</evidence>
<evidence type="ECO:0000256" key="1">
    <source>
        <dbReference type="SAM" id="Coils"/>
    </source>
</evidence>
<evidence type="ECO:0000256" key="2">
    <source>
        <dbReference type="SAM" id="MobiDB-lite"/>
    </source>
</evidence>
<feature type="compositionally biased region" description="Basic and acidic residues" evidence="2">
    <location>
        <begin position="91"/>
        <end position="101"/>
    </location>
</feature>
<evidence type="ECO:0008006" key="5">
    <source>
        <dbReference type="Google" id="ProtNLM"/>
    </source>
</evidence>
<keyword evidence="1" id="KW-0175">Coiled coil</keyword>